<sequence length="130" mass="14040">MRGSGMIENNLLGINLEEEWIKRSGAQRMLGPLASAKILGNDFMQMRSGLNPVLDELAQATLNLIPPLPGPFGPNQHSEFSSDWLAASASPNGLTAYSERIPDNYNPLTNTFFASAPDAVALATSFDDFL</sequence>
<dbReference type="Proteomes" id="UP000282597">
    <property type="component" value="Chromosome"/>
</dbReference>
<evidence type="ECO:0000313" key="1">
    <source>
        <dbReference type="EMBL" id="BBE10048.1"/>
    </source>
</evidence>
<dbReference type="KEGG" id="mcys:MCB1EB_1887"/>
<evidence type="ECO:0000313" key="2">
    <source>
        <dbReference type="Proteomes" id="UP000282597"/>
    </source>
</evidence>
<accession>A0A2Z6EXF7</accession>
<organism evidence="1 2">
    <name type="scientific">Mycoavidus cysteinexigens</name>
    <dbReference type="NCBI Taxonomy" id="1553431"/>
    <lineage>
        <taxon>Bacteria</taxon>
        <taxon>Pseudomonadati</taxon>
        <taxon>Pseudomonadota</taxon>
        <taxon>Betaproteobacteria</taxon>
        <taxon>Burkholderiales</taxon>
        <taxon>Burkholderiaceae</taxon>
        <taxon>Mycoavidus</taxon>
    </lineage>
</organism>
<reference evidence="1 2" key="1">
    <citation type="journal article" date="2018" name="Microbes Environ.">
        <title>Comparative Genomic Insights into Endofungal Lifestyles of Two Bacterial Endosymbionts, Mycoavidus cysteinexigens and Burkholderia rhizoxinica.</title>
        <authorList>
            <person name="Sharmin D."/>
            <person name="Guo Y."/>
            <person name="Nishizawa T."/>
            <person name="Ohshima S."/>
            <person name="Sato Y."/>
            <person name="Takashima Y."/>
            <person name="Narisawa K."/>
            <person name="Ohta H."/>
        </authorList>
    </citation>
    <scope>NUCLEOTIDE SEQUENCE [LARGE SCALE GENOMIC DNA]</scope>
    <source>
        <strain evidence="1 2">B1-EB</strain>
    </source>
</reference>
<dbReference type="EMBL" id="AP018150">
    <property type="protein sequence ID" value="BBE10048.1"/>
    <property type="molecule type" value="Genomic_DNA"/>
</dbReference>
<keyword evidence="2" id="KW-1185">Reference proteome</keyword>
<name>A0A2Z6EXF7_9BURK</name>
<gene>
    <name evidence="1" type="ORF">MCB1EB_1887</name>
</gene>
<dbReference type="AlphaFoldDB" id="A0A2Z6EXF7"/>
<proteinExistence type="predicted"/>
<protein>
    <submittedName>
        <fullName evidence="1">Ribonuclease 3</fullName>
    </submittedName>
</protein>